<accession>A0A286UL78</accession>
<reference evidence="2 3" key="1">
    <citation type="journal article" date="2017" name="Mol. Ecol.">
        <title>Comparative and population genomic landscape of Phellinus noxius: A hypervariable fungus causing root rot in trees.</title>
        <authorList>
            <person name="Chung C.L."/>
            <person name="Lee T.J."/>
            <person name="Akiba M."/>
            <person name="Lee H.H."/>
            <person name="Kuo T.H."/>
            <person name="Liu D."/>
            <person name="Ke H.M."/>
            <person name="Yokoi T."/>
            <person name="Roa M.B."/>
            <person name="Lu M.J."/>
            <person name="Chang Y.Y."/>
            <person name="Ann P.J."/>
            <person name="Tsai J.N."/>
            <person name="Chen C.Y."/>
            <person name="Tzean S.S."/>
            <person name="Ota Y."/>
            <person name="Hattori T."/>
            <person name="Sahashi N."/>
            <person name="Liou R.F."/>
            <person name="Kikuchi T."/>
            <person name="Tsai I.J."/>
        </authorList>
    </citation>
    <scope>NUCLEOTIDE SEQUENCE [LARGE SCALE GENOMIC DNA]</scope>
    <source>
        <strain evidence="2 3">FFPRI411160</strain>
    </source>
</reference>
<feature type="compositionally biased region" description="Basic and acidic residues" evidence="1">
    <location>
        <begin position="1"/>
        <end position="19"/>
    </location>
</feature>
<sequence>MSEDNRRKKPSEPKERLSRSDQSSTTGGAHQPQGGRPSRAPSVISVQPTDENTVVRYKQRPESSASLRPNDNNALVRANPERGVVQRGTPRRTESTPSSERALVRRPAEQGQAIVKRKEEHRDRDRDRDRDSRVSVTRSTSPASTISRRSTIKSGTSDSNSVQRPKPPAKEKVDSPRPPSRTDTLRQSTSERRSSAAPSVADRSDIESLRSVSRATSTRAPSVRTPSTAASSVRAPSTAAPSVRAPSRASTIIEEPARTPRRDSTPKAPAESRPLSRASTIVGPPDNGHRSRSVSQASLHSERKYVQVEDLGSVDENFVVDEDIMLDEDQQIPEDMVSEPIEFDDDAFEPENEEEDGGEYEYEYEEDENVKEPRSKSSQGQKVKRKKKKKISKLQKNINEERKVFEREVQSYAVKIGIEHAECEWTKGPDKPCKKQKDIYRAYMHTCKRHGKVTMWVHQYSDPVTFSLHMTRLHGHRSQVLKSAIYAMQVTMLSKKGEITKTKPGALRVVGRTQGSAYTRRL</sequence>
<evidence type="ECO:0000313" key="2">
    <source>
        <dbReference type="EMBL" id="PAV20322.1"/>
    </source>
</evidence>
<feature type="compositionally biased region" description="Polar residues" evidence="1">
    <location>
        <begin position="210"/>
        <end position="231"/>
    </location>
</feature>
<proteinExistence type="predicted"/>
<comment type="caution">
    <text evidence="2">The sequence shown here is derived from an EMBL/GenBank/DDBJ whole genome shotgun (WGS) entry which is preliminary data.</text>
</comment>
<protein>
    <submittedName>
        <fullName evidence="2">Uncharacterized protein</fullName>
    </submittedName>
</protein>
<name>A0A286UL78_9AGAM</name>
<gene>
    <name evidence="2" type="ORF">PNOK_0294900</name>
</gene>
<feature type="compositionally biased region" description="Basic and acidic residues" evidence="1">
    <location>
        <begin position="116"/>
        <end position="133"/>
    </location>
</feature>
<evidence type="ECO:0000256" key="1">
    <source>
        <dbReference type="SAM" id="MobiDB-lite"/>
    </source>
</evidence>
<keyword evidence="3" id="KW-1185">Reference proteome</keyword>
<feature type="compositionally biased region" description="Low complexity" evidence="1">
    <location>
        <begin position="234"/>
        <end position="251"/>
    </location>
</feature>
<feature type="compositionally biased region" description="Acidic residues" evidence="1">
    <location>
        <begin position="341"/>
        <end position="369"/>
    </location>
</feature>
<dbReference type="InParanoid" id="A0A286UL78"/>
<feature type="region of interest" description="Disordered" evidence="1">
    <location>
        <begin position="1"/>
        <end position="308"/>
    </location>
</feature>
<dbReference type="AlphaFoldDB" id="A0A286UL78"/>
<evidence type="ECO:0000313" key="3">
    <source>
        <dbReference type="Proteomes" id="UP000217199"/>
    </source>
</evidence>
<feature type="region of interest" description="Disordered" evidence="1">
    <location>
        <begin position="325"/>
        <end position="392"/>
    </location>
</feature>
<feature type="compositionally biased region" description="Basic residues" evidence="1">
    <location>
        <begin position="382"/>
        <end position="392"/>
    </location>
</feature>
<dbReference type="EMBL" id="NBII01000003">
    <property type="protein sequence ID" value="PAV20322.1"/>
    <property type="molecule type" value="Genomic_DNA"/>
</dbReference>
<feature type="compositionally biased region" description="Basic and acidic residues" evidence="1">
    <location>
        <begin position="255"/>
        <end position="265"/>
    </location>
</feature>
<dbReference type="Proteomes" id="UP000217199">
    <property type="component" value="Unassembled WGS sequence"/>
</dbReference>
<organism evidence="2 3">
    <name type="scientific">Pyrrhoderma noxium</name>
    <dbReference type="NCBI Taxonomy" id="2282107"/>
    <lineage>
        <taxon>Eukaryota</taxon>
        <taxon>Fungi</taxon>
        <taxon>Dikarya</taxon>
        <taxon>Basidiomycota</taxon>
        <taxon>Agaricomycotina</taxon>
        <taxon>Agaricomycetes</taxon>
        <taxon>Hymenochaetales</taxon>
        <taxon>Hymenochaetaceae</taxon>
        <taxon>Pyrrhoderma</taxon>
    </lineage>
</organism>
<feature type="compositionally biased region" description="Polar residues" evidence="1">
    <location>
        <begin position="62"/>
        <end position="73"/>
    </location>
</feature>
<feature type="compositionally biased region" description="Polar residues" evidence="1">
    <location>
        <begin position="142"/>
        <end position="163"/>
    </location>
</feature>